<accession>A0A9W8MUA7</accession>
<dbReference type="EMBL" id="JANKHO010000640">
    <property type="protein sequence ID" value="KAJ3507645.1"/>
    <property type="molecule type" value="Genomic_DNA"/>
</dbReference>
<protein>
    <submittedName>
        <fullName evidence="1">Uncharacterized protein</fullName>
    </submittedName>
</protein>
<proteinExistence type="predicted"/>
<gene>
    <name evidence="1" type="ORF">NLJ89_g6186</name>
</gene>
<organism evidence="1 2">
    <name type="scientific">Agrocybe chaxingu</name>
    <dbReference type="NCBI Taxonomy" id="84603"/>
    <lineage>
        <taxon>Eukaryota</taxon>
        <taxon>Fungi</taxon>
        <taxon>Dikarya</taxon>
        <taxon>Basidiomycota</taxon>
        <taxon>Agaricomycotina</taxon>
        <taxon>Agaricomycetes</taxon>
        <taxon>Agaricomycetidae</taxon>
        <taxon>Agaricales</taxon>
        <taxon>Agaricineae</taxon>
        <taxon>Strophariaceae</taxon>
        <taxon>Agrocybe</taxon>
    </lineage>
</organism>
<comment type="caution">
    <text evidence="1">The sequence shown here is derived from an EMBL/GenBank/DDBJ whole genome shotgun (WGS) entry which is preliminary data.</text>
</comment>
<name>A0A9W8MUA7_9AGAR</name>
<sequence>MMFPPFLTVTNSALRRIPRHVVYYHKSAKEVTVTLDGQTLYIGQEVAEALGWKPGTSTEGVSLRLSGWEPHYFAITERATDADHLARGTIESSRNPRVQGVLEYLKKSDSS</sequence>
<dbReference type="Proteomes" id="UP001148786">
    <property type="component" value="Unassembled WGS sequence"/>
</dbReference>
<keyword evidence="2" id="KW-1185">Reference proteome</keyword>
<reference evidence="1" key="1">
    <citation type="submission" date="2022-07" db="EMBL/GenBank/DDBJ databases">
        <title>Genome Sequence of Agrocybe chaxingu.</title>
        <authorList>
            <person name="Buettner E."/>
        </authorList>
    </citation>
    <scope>NUCLEOTIDE SEQUENCE</scope>
    <source>
        <strain evidence="1">MP-N11</strain>
    </source>
</reference>
<evidence type="ECO:0000313" key="2">
    <source>
        <dbReference type="Proteomes" id="UP001148786"/>
    </source>
</evidence>
<dbReference type="OrthoDB" id="3236701at2759"/>
<dbReference type="AlphaFoldDB" id="A0A9W8MUA7"/>
<evidence type="ECO:0000313" key="1">
    <source>
        <dbReference type="EMBL" id="KAJ3507645.1"/>
    </source>
</evidence>